<dbReference type="Ensembl" id="ENSSSCT00045030230.1">
    <property type="protein sequence ID" value="ENSSSCP00045020945.1"/>
    <property type="gene ID" value="ENSSSCG00045017769.1"/>
</dbReference>
<evidence type="ECO:0000256" key="9">
    <source>
        <dbReference type="SAM" id="SignalP"/>
    </source>
</evidence>
<dbReference type="Proteomes" id="UP000694720">
    <property type="component" value="Unplaced"/>
</dbReference>
<evidence type="ECO:0000313" key="12">
    <source>
        <dbReference type="Proteomes" id="UP000694728"/>
    </source>
</evidence>
<keyword evidence="8" id="KW-1064">Adaptive immunity</keyword>
<evidence type="ECO:0000256" key="8">
    <source>
        <dbReference type="ARBA" id="ARBA00043266"/>
    </source>
</evidence>
<reference evidence="11" key="1">
    <citation type="submission" date="2025-05" db="UniProtKB">
        <authorList>
            <consortium name="Ensembl"/>
        </authorList>
    </citation>
    <scope>IDENTIFICATION</scope>
</reference>
<evidence type="ECO:0000256" key="3">
    <source>
        <dbReference type="ARBA" id="ARBA00022729"/>
    </source>
</evidence>
<dbReference type="SUPFAM" id="SSF48726">
    <property type="entry name" value="Immunoglobulin"/>
    <property type="match status" value="1"/>
</dbReference>
<dbReference type="Ensembl" id="ENSSSCT00035081551.1">
    <property type="protein sequence ID" value="ENSSSCP00035033756.1"/>
    <property type="gene ID" value="ENSSSCG00035060736.1"/>
</dbReference>
<dbReference type="Ensembl" id="ENSSSCT00065068335.1">
    <property type="protein sequence ID" value="ENSSSCP00065029750.1"/>
    <property type="gene ID" value="ENSSSCG00065049903.1"/>
</dbReference>
<dbReference type="AlphaFoldDB" id="A0A8D1HMJ2"/>
<evidence type="ECO:0000256" key="1">
    <source>
        <dbReference type="ARBA" id="ARBA00004236"/>
    </source>
</evidence>
<dbReference type="OMA" id="WVSSQKM"/>
<evidence type="ECO:0000256" key="6">
    <source>
        <dbReference type="ARBA" id="ARBA00023180"/>
    </source>
</evidence>
<dbReference type="InterPro" id="IPR013106">
    <property type="entry name" value="Ig_V-set"/>
</dbReference>
<feature type="signal peptide" evidence="9">
    <location>
        <begin position="1"/>
        <end position="21"/>
    </location>
</feature>
<dbReference type="PANTHER" id="PTHR19339">
    <property type="entry name" value="T CELL RECEPTOR ALPHA VARIABLE 39"/>
    <property type="match status" value="1"/>
</dbReference>
<dbReference type="Ensembl" id="ENSSSCT00025106005.1">
    <property type="protein sequence ID" value="ENSSSCP00025047495.1"/>
    <property type="gene ID" value="ENSSSCG00025076530.1"/>
</dbReference>
<evidence type="ECO:0000259" key="10">
    <source>
        <dbReference type="PROSITE" id="PS50835"/>
    </source>
</evidence>
<dbReference type="Proteomes" id="UP000694728">
    <property type="component" value="Unplaced"/>
</dbReference>
<comment type="subcellular location">
    <subcellularLocation>
        <location evidence="1">Cell membrane</location>
    </subcellularLocation>
</comment>
<organism evidence="11 12">
    <name type="scientific">Sus scrofa</name>
    <name type="common">Pig</name>
    <dbReference type="NCBI Taxonomy" id="9823"/>
    <lineage>
        <taxon>Eukaryota</taxon>
        <taxon>Metazoa</taxon>
        <taxon>Chordata</taxon>
        <taxon>Craniata</taxon>
        <taxon>Vertebrata</taxon>
        <taxon>Euteleostomi</taxon>
        <taxon>Mammalia</taxon>
        <taxon>Eutheria</taxon>
        <taxon>Laurasiatheria</taxon>
        <taxon>Artiodactyla</taxon>
        <taxon>Suina</taxon>
        <taxon>Suidae</taxon>
        <taxon>Sus</taxon>
    </lineage>
</organism>
<proteinExistence type="predicted"/>
<dbReference type="InterPro" id="IPR051896">
    <property type="entry name" value="TCR_alpha_variable"/>
</dbReference>
<keyword evidence="6" id="KW-0325">Glycoprotein</keyword>
<dbReference type="Gene3D" id="2.60.40.10">
    <property type="entry name" value="Immunoglobulins"/>
    <property type="match status" value="1"/>
</dbReference>
<dbReference type="InterPro" id="IPR036179">
    <property type="entry name" value="Ig-like_dom_sf"/>
</dbReference>
<keyword evidence="8" id="KW-1279">T cell receptor</keyword>
<dbReference type="Proteomes" id="UP000694724">
    <property type="component" value="Unplaced"/>
</dbReference>
<keyword evidence="2" id="KW-1003">Cell membrane</keyword>
<dbReference type="Proteomes" id="UP000694727">
    <property type="component" value="Unplaced"/>
</dbReference>
<dbReference type="Pfam" id="PF07686">
    <property type="entry name" value="V-set"/>
    <property type="match status" value="1"/>
</dbReference>
<keyword evidence="5" id="KW-1015">Disulfide bond</keyword>
<dbReference type="InterPro" id="IPR013783">
    <property type="entry name" value="Ig-like_fold"/>
</dbReference>
<name>A0A8D1HMJ2_PIG</name>
<dbReference type="Ensembl" id="ENSSSCT00055039009.1">
    <property type="protein sequence ID" value="ENSSSCP00055031027.1"/>
    <property type="gene ID" value="ENSSSCG00055019924.1"/>
</dbReference>
<evidence type="ECO:0000313" key="11">
    <source>
        <dbReference type="Ensembl" id="ENSSSCP00045020945.1"/>
    </source>
</evidence>
<feature type="domain" description="Ig-like" evidence="10">
    <location>
        <begin position="15"/>
        <end position="115"/>
    </location>
</feature>
<dbReference type="PANTHER" id="PTHR19339:SF10">
    <property type="entry name" value="IG-LIKE DOMAIN-CONTAINING PROTEIN-RELATED"/>
    <property type="match status" value="1"/>
</dbReference>
<dbReference type="GO" id="GO:0042101">
    <property type="term" value="C:T cell receptor complex"/>
    <property type="evidence" value="ECO:0007669"/>
    <property type="project" value="UniProtKB-KW"/>
</dbReference>
<evidence type="ECO:0000256" key="7">
    <source>
        <dbReference type="ARBA" id="ARBA00038651"/>
    </source>
</evidence>
<keyword evidence="4" id="KW-0472">Membrane</keyword>
<dbReference type="Proteomes" id="UP000694725">
    <property type="component" value="Unplaced"/>
</dbReference>
<dbReference type="SMART" id="SM00406">
    <property type="entry name" value="IGv"/>
    <property type="match status" value="1"/>
</dbReference>
<protein>
    <recommendedName>
        <fullName evidence="10">Ig-like domain-containing protein</fullName>
    </recommendedName>
</protein>
<evidence type="ECO:0000256" key="4">
    <source>
        <dbReference type="ARBA" id="ARBA00023136"/>
    </source>
</evidence>
<keyword evidence="3 9" id="KW-0732">Signal</keyword>
<feature type="chain" id="PRO_5044686892" description="Ig-like domain-containing protein" evidence="9">
    <location>
        <begin position="22"/>
        <end position="115"/>
    </location>
</feature>
<evidence type="ECO:0000256" key="2">
    <source>
        <dbReference type="ARBA" id="ARBA00022475"/>
    </source>
</evidence>
<dbReference type="PROSITE" id="PS50835">
    <property type="entry name" value="IG_LIKE"/>
    <property type="match status" value="1"/>
</dbReference>
<evidence type="ECO:0000256" key="5">
    <source>
        <dbReference type="ARBA" id="ARBA00023157"/>
    </source>
</evidence>
<keyword evidence="8" id="KW-0391">Immunity</keyword>
<comment type="subunit">
    <text evidence="7">Alpha-beta TR is a heterodimer composed of an alpha and beta chain; disulfide-linked. The alpha-beta TR is associated with the transmembrane signaling CD3 coreceptor proteins to form the TR-CD3 (TcR or TCR). The assembly of alpha-beta TR heterodimers with CD3 occurs in the endoplasmic reticulum where a single alpha-beta TR heterodimer associates with one CD3D-CD3E heterodimer, one CD3G-CD3E heterodimer and one CD247 homodimer forming a stable octameric structure. CD3D-CD3E and CD3G-CD3E heterodimers preferentially associate with TR alpha and TR beta chains, respectively. The association of the CD247 homodimer is the last step of TcR assembly in the endoplasmic reticulum and is required for transport to the cell surface.</text>
</comment>
<sequence>MELFLRVVLMILWIPVDWVSSQKMEQNPPSLSIQEGGKAMLICNYTNYSPAFIQWYRQDPGRGLLFLLLIRENEHEKQTGRLSTTFDTRVKQTAFHIAASQPADSATYFCAADTQ</sequence>
<dbReference type="InterPro" id="IPR007110">
    <property type="entry name" value="Ig-like_dom"/>
</dbReference>
<accession>A0A8D1HMJ2</accession>